<accession>A0A8J7YKD7</accession>
<comment type="caution">
    <text evidence="4">The sequence shown here is derived from an EMBL/GenBank/DDBJ whole genome shotgun (WGS) entry which is preliminary data.</text>
</comment>
<reference evidence="4" key="1">
    <citation type="submission" date="2021-06" db="EMBL/GenBank/DDBJ databases">
        <title>Halomicroarcula sp. F24A a new haloarchaeum isolated from saline soil.</title>
        <authorList>
            <person name="Duran-Viseras A."/>
            <person name="Sanchez-Porro C."/>
            <person name="Ventosa A."/>
        </authorList>
    </citation>
    <scope>NUCLEOTIDE SEQUENCE</scope>
    <source>
        <strain evidence="4">F24A</strain>
    </source>
</reference>
<proteinExistence type="predicted"/>
<keyword evidence="2" id="KW-0804">Transcription</keyword>
<dbReference type="RefSeq" id="WP_220589117.1">
    <property type="nucleotide sequence ID" value="NZ_RKLQ01000002.1"/>
</dbReference>
<dbReference type="Proteomes" id="UP000783863">
    <property type="component" value="Unassembled WGS sequence"/>
</dbReference>
<evidence type="ECO:0000256" key="2">
    <source>
        <dbReference type="ARBA" id="ARBA00023163"/>
    </source>
</evidence>
<dbReference type="EMBL" id="RKLQ01000002">
    <property type="protein sequence ID" value="MBX0304921.1"/>
    <property type="molecule type" value="Genomic_DNA"/>
</dbReference>
<keyword evidence="1" id="KW-0805">Transcription regulation</keyword>
<dbReference type="AlphaFoldDB" id="A0A8J7YKD7"/>
<evidence type="ECO:0000256" key="1">
    <source>
        <dbReference type="ARBA" id="ARBA00023015"/>
    </source>
</evidence>
<dbReference type="PANTHER" id="PTHR34236">
    <property type="entry name" value="DIMETHYL SULFOXIDE REDUCTASE TRANSCRIPTIONAL ACTIVATOR"/>
    <property type="match status" value="1"/>
</dbReference>
<keyword evidence="5" id="KW-1185">Reference proteome</keyword>
<evidence type="ECO:0000259" key="3">
    <source>
        <dbReference type="Pfam" id="PF04967"/>
    </source>
</evidence>
<dbReference type="InterPro" id="IPR007050">
    <property type="entry name" value="HTH_bacterioopsin"/>
</dbReference>
<protein>
    <submittedName>
        <fullName evidence="4">Helix-turn-helix domain-containing protein</fullName>
    </submittedName>
</protein>
<evidence type="ECO:0000313" key="5">
    <source>
        <dbReference type="Proteomes" id="UP000783863"/>
    </source>
</evidence>
<name>A0A8J7YKD7_9EURY</name>
<dbReference type="Pfam" id="PF04967">
    <property type="entry name" value="HTH_10"/>
    <property type="match status" value="1"/>
</dbReference>
<feature type="domain" description="HTH bat-type" evidence="3">
    <location>
        <begin position="22"/>
        <end position="73"/>
    </location>
</feature>
<sequence>MSVQVEEIGGLDRATDAVASLLSDRQQEAIQTALELGYYEIPRAVSHEDVADHIGCAPSTAAEHLRKAESTLLGSLLA</sequence>
<dbReference type="PANTHER" id="PTHR34236:SF1">
    <property type="entry name" value="DIMETHYL SULFOXIDE REDUCTASE TRANSCRIPTIONAL ACTIVATOR"/>
    <property type="match status" value="1"/>
</dbReference>
<evidence type="ECO:0000313" key="4">
    <source>
        <dbReference type="EMBL" id="MBX0304921.1"/>
    </source>
</evidence>
<organism evidence="4 5">
    <name type="scientific">Haloarcula salinisoli</name>
    <dbReference type="NCBI Taxonomy" id="2487746"/>
    <lineage>
        <taxon>Archaea</taxon>
        <taxon>Methanobacteriati</taxon>
        <taxon>Methanobacteriota</taxon>
        <taxon>Stenosarchaea group</taxon>
        <taxon>Halobacteria</taxon>
        <taxon>Halobacteriales</taxon>
        <taxon>Haloarculaceae</taxon>
        <taxon>Haloarcula</taxon>
    </lineage>
</organism>
<gene>
    <name evidence="4" type="ORF">EGD98_14715</name>
</gene>